<gene>
    <name evidence="4" type="ORF">P5G51_008195</name>
</gene>
<dbReference type="PANTHER" id="PTHR43420">
    <property type="entry name" value="ACETYLTRANSFERASE"/>
    <property type="match status" value="1"/>
</dbReference>
<dbReference type="Gene3D" id="3.40.630.30">
    <property type="match status" value="1"/>
</dbReference>
<evidence type="ECO:0000256" key="1">
    <source>
        <dbReference type="ARBA" id="ARBA00022679"/>
    </source>
</evidence>
<proteinExistence type="predicted"/>
<dbReference type="PROSITE" id="PS51186">
    <property type="entry name" value="GNAT"/>
    <property type="match status" value="1"/>
</dbReference>
<organism evidence="4 5">
    <name type="scientific">Tigheibacillus jepli</name>
    <dbReference type="NCBI Taxonomy" id="3035914"/>
    <lineage>
        <taxon>Bacteria</taxon>
        <taxon>Bacillati</taxon>
        <taxon>Bacillota</taxon>
        <taxon>Bacilli</taxon>
        <taxon>Bacillales</taxon>
        <taxon>Bacillaceae</taxon>
        <taxon>Tigheibacillus</taxon>
    </lineage>
</organism>
<keyword evidence="5" id="KW-1185">Reference proteome</keyword>
<dbReference type="RefSeq" id="WP_306065302.1">
    <property type="nucleotide sequence ID" value="NZ_JAROCA020000001.1"/>
</dbReference>
<dbReference type="EMBL" id="JAROCA020000001">
    <property type="protein sequence ID" value="MDY0405381.1"/>
    <property type="molecule type" value="Genomic_DNA"/>
</dbReference>
<dbReference type="SUPFAM" id="SSF55729">
    <property type="entry name" value="Acyl-CoA N-acyltransferases (Nat)"/>
    <property type="match status" value="1"/>
</dbReference>
<accession>A0ABU5CGD3</accession>
<dbReference type="InterPro" id="IPR050680">
    <property type="entry name" value="YpeA/RimI_acetyltransf"/>
</dbReference>
<evidence type="ECO:0000313" key="5">
    <source>
        <dbReference type="Proteomes" id="UP001228376"/>
    </source>
</evidence>
<protein>
    <submittedName>
        <fullName evidence="4">GNAT family N-acetyltransferase</fullName>
        <ecNumber evidence="4">2.3.1.-</ecNumber>
    </submittedName>
</protein>
<dbReference type="Pfam" id="PF00583">
    <property type="entry name" value="Acetyltransf_1"/>
    <property type="match status" value="1"/>
</dbReference>
<dbReference type="InterPro" id="IPR016181">
    <property type="entry name" value="Acyl_CoA_acyltransferase"/>
</dbReference>
<dbReference type="GO" id="GO:0016746">
    <property type="term" value="F:acyltransferase activity"/>
    <property type="evidence" value="ECO:0007669"/>
    <property type="project" value="UniProtKB-KW"/>
</dbReference>
<name>A0ABU5CGD3_9BACI</name>
<feature type="domain" description="N-acetyltransferase" evidence="3">
    <location>
        <begin position="1"/>
        <end position="163"/>
    </location>
</feature>
<dbReference type="InterPro" id="IPR000182">
    <property type="entry name" value="GNAT_dom"/>
</dbReference>
<sequence>MLIRKAAQKDAPGIAKVHVDSWRTTYKGIVPDTYLYESITYEARTKAWEEILKIQTVFVAVDDQQNIIGFANGGKERSGKYPAYDGELYAIYLLAVFQRKGIGRKLMEAVKQYLIDEGFHSMLIWVLAENKSKYFYEKMGGEYVDAEKIQIGGKELEEIAYGWENLSD</sequence>
<dbReference type="Proteomes" id="UP001228376">
    <property type="component" value="Unassembled WGS sequence"/>
</dbReference>
<dbReference type="EC" id="2.3.1.-" evidence="4"/>
<keyword evidence="1 4" id="KW-0808">Transferase</keyword>
<evidence type="ECO:0000313" key="4">
    <source>
        <dbReference type="EMBL" id="MDY0405381.1"/>
    </source>
</evidence>
<comment type="caution">
    <text evidence="4">The sequence shown here is derived from an EMBL/GenBank/DDBJ whole genome shotgun (WGS) entry which is preliminary data.</text>
</comment>
<dbReference type="PANTHER" id="PTHR43420:SF47">
    <property type="entry name" value="N-ACETYLTRANSFERASE DOMAIN-CONTAINING PROTEIN"/>
    <property type="match status" value="1"/>
</dbReference>
<evidence type="ECO:0000259" key="3">
    <source>
        <dbReference type="PROSITE" id="PS51186"/>
    </source>
</evidence>
<evidence type="ECO:0000256" key="2">
    <source>
        <dbReference type="ARBA" id="ARBA00023315"/>
    </source>
</evidence>
<keyword evidence="2 4" id="KW-0012">Acyltransferase</keyword>
<reference evidence="4 5" key="1">
    <citation type="submission" date="2023-10" db="EMBL/GenBank/DDBJ databases">
        <title>179-bfca-hs.</title>
        <authorList>
            <person name="Miliotis G."/>
            <person name="Sengupta P."/>
            <person name="Hameed A."/>
            <person name="Chuvochina M."/>
            <person name="Mcdonagh F."/>
            <person name="Simpson A.C."/>
            <person name="Singh N.K."/>
            <person name="Rekha P.D."/>
            <person name="Raman K."/>
            <person name="Hugenholtz P."/>
            <person name="Venkateswaran K."/>
        </authorList>
    </citation>
    <scope>NUCLEOTIDE SEQUENCE [LARGE SCALE GENOMIC DNA]</scope>
    <source>
        <strain evidence="4 5">179-BFC-A-HS</strain>
    </source>
</reference>
<dbReference type="CDD" id="cd04301">
    <property type="entry name" value="NAT_SF"/>
    <property type="match status" value="1"/>
</dbReference>